<organism evidence="1">
    <name type="scientific">Staphylococcus simulans</name>
    <dbReference type="NCBI Taxonomy" id="1286"/>
    <lineage>
        <taxon>Bacteria</taxon>
        <taxon>Bacillati</taxon>
        <taxon>Bacillota</taxon>
        <taxon>Bacilli</taxon>
        <taxon>Bacillales</taxon>
        <taxon>Staphylococcaceae</taxon>
        <taxon>Staphylococcus</taxon>
    </lineage>
</organism>
<protein>
    <recommendedName>
        <fullName evidence="2">Phage gp6-like head-tail connector protein</fullName>
    </recommendedName>
</protein>
<dbReference type="EMBL" id="CACRUO010000027">
    <property type="protein sequence ID" value="VYT96891.1"/>
    <property type="molecule type" value="Genomic_DNA"/>
</dbReference>
<gene>
    <name evidence="1" type="ORF">SSLFYP27_01088</name>
</gene>
<evidence type="ECO:0000313" key="1">
    <source>
        <dbReference type="EMBL" id="VYT96891.1"/>
    </source>
</evidence>
<proteinExistence type="predicted"/>
<name>A0A6N3AZ49_STASI</name>
<sequence>MDDEILKEFKSRMHIFHEAEDESLKAILSISYEVIKNECGDFDINDEPIGKELVFERSRYVYNEQLQFFNKNFSTLITEFAILNQIYGSEDDYDDIQE</sequence>
<dbReference type="RefSeq" id="WP_070867217.1">
    <property type="nucleotide sequence ID" value="NZ_CACRUO010000027.1"/>
</dbReference>
<accession>A0A6N3AZ49</accession>
<reference evidence="1" key="1">
    <citation type="submission" date="2019-11" db="EMBL/GenBank/DDBJ databases">
        <authorList>
            <person name="Feng L."/>
        </authorList>
    </citation>
    <scope>NUCLEOTIDE SEQUENCE</scope>
    <source>
        <strain evidence="1">SsimulansLFYP27</strain>
    </source>
</reference>
<evidence type="ECO:0008006" key="2">
    <source>
        <dbReference type="Google" id="ProtNLM"/>
    </source>
</evidence>
<dbReference type="AlphaFoldDB" id="A0A6N3AZ49"/>